<dbReference type="PANTHER" id="PTHR22550">
    <property type="entry name" value="SPORE GERMINATION PROTEIN"/>
    <property type="match status" value="1"/>
</dbReference>
<evidence type="ECO:0000313" key="9">
    <source>
        <dbReference type="Proteomes" id="UP000286687"/>
    </source>
</evidence>
<keyword evidence="3 7" id="KW-0812">Transmembrane</keyword>
<dbReference type="EMBL" id="LDER01000399">
    <property type="protein sequence ID" value="RVU60191.1"/>
    <property type="molecule type" value="Genomic_DNA"/>
</dbReference>
<dbReference type="AlphaFoldDB" id="A0A437SAP5"/>
<dbReference type="GO" id="GO:0005886">
    <property type="term" value="C:plasma membrane"/>
    <property type="evidence" value="ECO:0007669"/>
    <property type="project" value="UniProtKB-SubCell"/>
</dbReference>
<feature type="transmembrane region" description="Helical" evidence="7">
    <location>
        <begin position="408"/>
        <end position="426"/>
    </location>
</feature>
<sequence>MRYMKLSYKFYAKMDSESSRFIHNKNTSTLTADLTKNIQIIQNEFQKNPYFMTKYTKVLDKEMALLYFQGLSDIEKMQDYILHLTAPDQPIFFESSSSPFELLKQIIISAAEIKHTSYIHDIVNAILSGKTVFLFENHEQALIVSTGNTIERSISDPPSQNVIRGPRDGFTESLQTNAILIFQRIKNPKLRIQQKTIGTLTNTNIEIIYIQDLVDKTILNILIQRIENIKLEGILESAYLESYLLDPGYSPFPTIYHTERPDIVAAALLNGRIAILVDKTPFVLIVPSLFQHFLQSNEDEYQSVYFSSFIRLLRYISFWTSMTLPSLFIAVTCFHQEIIPTPLLMNLSAQRSAVPFPPIIEMLLMEITFEVFREAALRLPRLVANSISIVGALVIGEAVVQAGVVSSATIIIVAFTAMTNFIFPFYTLSFSTRLVRFVFLLCASMLGLYGVVLGIIVLLLHLCGIRSFGLEYFAPSSVPYQKLFRRPYSKSKPVSLVGKWKSYFQNRSRV</sequence>
<evidence type="ECO:0000256" key="3">
    <source>
        <dbReference type="ARBA" id="ARBA00022692"/>
    </source>
</evidence>
<evidence type="ECO:0000256" key="6">
    <source>
        <dbReference type="PIRNR" id="PIRNR005690"/>
    </source>
</evidence>
<keyword evidence="5 6" id="KW-0472">Membrane</keyword>
<name>A0A437SAP5_BACTU</name>
<protein>
    <submittedName>
        <fullName evidence="8">Spore germination protein</fullName>
    </submittedName>
</protein>
<comment type="subcellular location">
    <subcellularLocation>
        <location evidence="6">Cell membrane</location>
    </subcellularLocation>
    <subcellularLocation>
        <location evidence="1">Membrane</location>
        <topology evidence="1">Multi-pass membrane protein</topology>
    </subcellularLocation>
</comment>
<evidence type="ECO:0000256" key="2">
    <source>
        <dbReference type="ARBA" id="ARBA00005278"/>
    </source>
</evidence>
<dbReference type="InterPro" id="IPR004995">
    <property type="entry name" value="Spore_Ger"/>
</dbReference>
<evidence type="ECO:0000256" key="4">
    <source>
        <dbReference type="ARBA" id="ARBA00022989"/>
    </source>
</evidence>
<evidence type="ECO:0000256" key="7">
    <source>
        <dbReference type="SAM" id="Phobius"/>
    </source>
</evidence>
<feature type="transmembrane region" description="Helical" evidence="7">
    <location>
        <begin position="438"/>
        <end position="462"/>
    </location>
</feature>
<dbReference type="GO" id="GO:0009847">
    <property type="term" value="P:spore germination"/>
    <property type="evidence" value="ECO:0007669"/>
    <property type="project" value="UniProtKB-UniRule"/>
</dbReference>
<accession>A0A437SAP5</accession>
<dbReference type="PIRSF" id="PIRSF005690">
    <property type="entry name" value="GerBA"/>
    <property type="match status" value="1"/>
</dbReference>
<comment type="similarity">
    <text evidence="2 6">Belongs to the GerABKA family.</text>
</comment>
<gene>
    <name evidence="8" type="ORF">BM74_32815</name>
</gene>
<evidence type="ECO:0000256" key="5">
    <source>
        <dbReference type="ARBA" id="ARBA00023136"/>
    </source>
</evidence>
<comment type="caution">
    <text evidence="8">The sequence shown here is derived from an EMBL/GenBank/DDBJ whole genome shotgun (WGS) entry which is preliminary data.</text>
</comment>
<dbReference type="RefSeq" id="WP_127814733.1">
    <property type="nucleotide sequence ID" value="NZ_LDER01000399.1"/>
</dbReference>
<evidence type="ECO:0000313" key="8">
    <source>
        <dbReference type="EMBL" id="RVU60191.1"/>
    </source>
</evidence>
<proteinExistence type="inferred from homology"/>
<reference evidence="8 9" key="1">
    <citation type="submission" date="2018-01" db="EMBL/GenBank/DDBJ databases">
        <title>Complete genome sequence of G25-42.</title>
        <authorList>
            <person name="Zheng Z."/>
            <person name="Sun M."/>
        </authorList>
    </citation>
    <scope>NUCLEOTIDE SEQUENCE [LARGE SCALE GENOMIC DNA]</scope>
    <source>
        <strain evidence="8 9">G25-42</strain>
    </source>
</reference>
<keyword evidence="4 7" id="KW-1133">Transmembrane helix</keyword>
<evidence type="ECO:0000256" key="1">
    <source>
        <dbReference type="ARBA" id="ARBA00004141"/>
    </source>
</evidence>
<dbReference type="Pfam" id="PF03323">
    <property type="entry name" value="GerA"/>
    <property type="match status" value="1"/>
</dbReference>
<feature type="transmembrane region" description="Helical" evidence="7">
    <location>
        <begin position="382"/>
        <end position="402"/>
    </location>
</feature>
<dbReference type="PANTHER" id="PTHR22550:SF5">
    <property type="entry name" value="LEUCINE ZIPPER PROTEIN 4"/>
    <property type="match status" value="1"/>
</dbReference>
<organism evidence="8 9">
    <name type="scientific">Bacillus thuringiensis</name>
    <dbReference type="NCBI Taxonomy" id="1428"/>
    <lineage>
        <taxon>Bacteria</taxon>
        <taxon>Bacillati</taxon>
        <taxon>Bacillota</taxon>
        <taxon>Bacilli</taxon>
        <taxon>Bacillales</taxon>
        <taxon>Bacillaceae</taxon>
        <taxon>Bacillus</taxon>
        <taxon>Bacillus cereus group</taxon>
    </lineage>
</organism>
<dbReference type="InterPro" id="IPR050768">
    <property type="entry name" value="UPF0353/GerABKA_families"/>
</dbReference>
<dbReference type="Proteomes" id="UP000286687">
    <property type="component" value="Unassembled WGS sequence"/>
</dbReference>